<evidence type="ECO:0000259" key="7">
    <source>
        <dbReference type="PROSITE" id="PS50089"/>
    </source>
</evidence>
<evidence type="ECO:0000256" key="2">
    <source>
        <dbReference type="ARBA" id="ARBA00022723"/>
    </source>
</evidence>
<comment type="caution">
    <text evidence="9">The sequence shown here is derived from an EMBL/GenBank/DDBJ whole genome shotgun (WGS) entry which is preliminary data.</text>
</comment>
<accession>A0ABD3XZN0</accession>
<keyword evidence="1" id="KW-0597">Phosphoprotein</keyword>
<dbReference type="Pfam" id="PF00643">
    <property type="entry name" value="zf-B_box"/>
    <property type="match status" value="1"/>
</dbReference>
<dbReference type="PANTHER" id="PTHR25462:SF296">
    <property type="entry name" value="MEIOTIC P26, ISOFORM F"/>
    <property type="match status" value="1"/>
</dbReference>
<dbReference type="InterPro" id="IPR001841">
    <property type="entry name" value="Znf_RING"/>
</dbReference>
<dbReference type="SMART" id="SM00184">
    <property type="entry name" value="RING"/>
    <property type="match status" value="1"/>
</dbReference>
<dbReference type="GO" id="GO:0008270">
    <property type="term" value="F:zinc ion binding"/>
    <property type="evidence" value="ECO:0007669"/>
    <property type="project" value="UniProtKB-KW"/>
</dbReference>
<evidence type="ECO:0000256" key="3">
    <source>
        <dbReference type="ARBA" id="ARBA00022771"/>
    </source>
</evidence>
<feature type="domain" description="RING-type" evidence="7">
    <location>
        <begin position="14"/>
        <end position="61"/>
    </location>
</feature>
<dbReference type="SUPFAM" id="SSF57845">
    <property type="entry name" value="B-box zinc-binding domain"/>
    <property type="match status" value="1"/>
</dbReference>
<evidence type="ECO:0000256" key="4">
    <source>
        <dbReference type="ARBA" id="ARBA00022833"/>
    </source>
</evidence>
<dbReference type="PROSITE" id="PS50089">
    <property type="entry name" value="ZF_RING_2"/>
    <property type="match status" value="1"/>
</dbReference>
<dbReference type="Gene3D" id="3.30.40.10">
    <property type="entry name" value="Zinc/RING finger domain, C3HC4 (zinc finger)"/>
    <property type="match status" value="1"/>
</dbReference>
<dbReference type="Gene3D" id="3.30.160.60">
    <property type="entry name" value="Classic Zinc Finger"/>
    <property type="match status" value="1"/>
</dbReference>
<evidence type="ECO:0000313" key="9">
    <source>
        <dbReference type="EMBL" id="KAL3891447.1"/>
    </source>
</evidence>
<dbReference type="InterPro" id="IPR017907">
    <property type="entry name" value="Znf_RING_CS"/>
</dbReference>
<dbReference type="EMBL" id="JBJQND010000001">
    <property type="protein sequence ID" value="KAL3891447.1"/>
    <property type="molecule type" value="Genomic_DNA"/>
</dbReference>
<evidence type="ECO:0000313" key="10">
    <source>
        <dbReference type="Proteomes" id="UP001634394"/>
    </source>
</evidence>
<keyword evidence="4" id="KW-0862">Zinc</keyword>
<protein>
    <submittedName>
        <fullName evidence="9">Uncharacterized protein</fullName>
    </submittedName>
</protein>
<feature type="domain" description="B box-type" evidence="8">
    <location>
        <begin position="95"/>
        <end position="145"/>
    </location>
</feature>
<keyword evidence="3 5" id="KW-0863">Zinc-finger</keyword>
<evidence type="ECO:0000256" key="1">
    <source>
        <dbReference type="ARBA" id="ARBA00022553"/>
    </source>
</evidence>
<dbReference type="PANTHER" id="PTHR25462">
    <property type="entry name" value="BONUS, ISOFORM C-RELATED"/>
    <property type="match status" value="1"/>
</dbReference>
<evidence type="ECO:0000259" key="8">
    <source>
        <dbReference type="PROSITE" id="PS50119"/>
    </source>
</evidence>
<dbReference type="AlphaFoldDB" id="A0ABD3XZN0"/>
<dbReference type="InterPro" id="IPR013083">
    <property type="entry name" value="Znf_RING/FYVE/PHD"/>
</dbReference>
<dbReference type="Gene3D" id="2.120.10.30">
    <property type="entry name" value="TolB, C-terminal domain"/>
    <property type="match status" value="1"/>
</dbReference>
<dbReference type="Pfam" id="PF13445">
    <property type="entry name" value="zf-RING_UBOX"/>
    <property type="match status" value="1"/>
</dbReference>
<name>A0ABD3XZN0_SINWO</name>
<dbReference type="InterPro" id="IPR027370">
    <property type="entry name" value="Znf-RING_euk"/>
</dbReference>
<dbReference type="SMART" id="SM00336">
    <property type="entry name" value="BBOX"/>
    <property type="match status" value="2"/>
</dbReference>
<dbReference type="PROSITE" id="PS50119">
    <property type="entry name" value="ZF_BBOX"/>
    <property type="match status" value="1"/>
</dbReference>
<dbReference type="InterPro" id="IPR011042">
    <property type="entry name" value="6-blade_b-propeller_TolB-like"/>
</dbReference>
<dbReference type="SUPFAM" id="SSF101898">
    <property type="entry name" value="NHL repeat"/>
    <property type="match status" value="1"/>
</dbReference>
<proteinExistence type="predicted"/>
<dbReference type="InterPro" id="IPR000315">
    <property type="entry name" value="Znf_B-box"/>
</dbReference>
<keyword evidence="10" id="KW-1185">Reference proteome</keyword>
<dbReference type="PROSITE" id="PS00518">
    <property type="entry name" value="ZF_RING_1"/>
    <property type="match status" value="1"/>
</dbReference>
<reference evidence="9 10" key="1">
    <citation type="submission" date="2024-11" db="EMBL/GenBank/DDBJ databases">
        <title>Chromosome-level genome assembly of the freshwater bivalve Anodonta woodiana.</title>
        <authorList>
            <person name="Chen X."/>
        </authorList>
    </citation>
    <scope>NUCLEOTIDE SEQUENCE [LARGE SCALE GENOMIC DNA]</scope>
    <source>
        <strain evidence="9">MN2024</strain>
        <tissue evidence="9">Gills</tissue>
    </source>
</reference>
<evidence type="ECO:0000256" key="6">
    <source>
        <dbReference type="SAM" id="Coils"/>
    </source>
</evidence>
<dbReference type="InterPro" id="IPR047153">
    <property type="entry name" value="TRIM45/56/19-like"/>
</dbReference>
<organism evidence="9 10">
    <name type="scientific">Sinanodonta woodiana</name>
    <name type="common">Chinese pond mussel</name>
    <name type="synonym">Anodonta woodiana</name>
    <dbReference type="NCBI Taxonomy" id="1069815"/>
    <lineage>
        <taxon>Eukaryota</taxon>
        <taxon>Metazoa</taxon>
        <taxon>Spiralia</taxon>
        <taxon>Lophotrochozoa</taxon>
        <taxon>Mollusca</taxon>
        <taxon>Bivalvia</taxon>
        <taxon>Autobranchia</taxon>
        <taxon>Heteroconchia</taxon>
        <taxon>Palaeoheterodonta</taxon>
        <taxon>Unionida</taxon>
        <taxon>Unionoidea</taxon>
        <taxon>Unionidae</taxon>
        <taxon>Unioninae</taxon>
        <taxon>Sinanodonta</taxon>
    </lineage>
</organism>
<feature type="coiled-coil region" evidence="6">
    <location>
        <begin position="239"/>
        <end position="273"/>
    </location>
</feature>
<dbReference type="Proteomes" id="UP001634394">
    <property type="component" value="Unassembled WGS sequence"/>
</dbReference>
<keyword evidence="6" id="KW-0175">Coiled coil</keyword>
<evidence type="ECO:0000256" key="5">
    <source>
        <dbReference type="PROSITE-ProRule" id="PRU00024"/>
    </source>
</evidence>
<keyword evidence="2" id="KW-0479">Metal-binding</keyword>
<dbReference type="SUPFAM" id="SSF57850">
    <property type="entry name" value="RING/U-box"/>
    <property type="match status" value="1"/>
</dbReference>
<sequence length="657" mass="73863">MAAAKIETDDGPCCPICLEQFNIPRQLPCAHSFCENCLQSHITTQTGKITKLSSIKCPVCRNSANPSIKDRPTSEWATLFPVNTVLQSILPAKSKVDRLCDACNTEGTTAPAEGFCVVCKEAMCGDCLKVHRKLKMAKDHTILSVEELDCNPENVMKLAEGFTCSEHHGEDIRYYCKDHKLPCCATCFIKSHKICSKVIDLKEELPALLSANKPVEIIADMKKIESHLKKFMEMNDSSINNLETQVNGLTAEMKKIRKEINDVLDKLEEQVKTEGNIIYKEEVIKKQEQNHQCLSLIHAVRNSHYLLEAAHKYGSNLQTFLMAEKMTSQLHSYYNLVGEKYEKTETIRFEVQIASPIKSILSLYLLEQGKVVATTSSNTLPLILSSRLKDCDVEKVRVIDLKVPTTGKTPYYSGVTFLPGDRVMIVDHNNNQCILLSSSYQFITSHTLTGYPCNICVLDDQEVAVSLYNQNKIQILSVTVDIIRPVRMITTNYNCNGIAASGKGEIVVNGYCGDDKSQWSLMNMRGDVKCTHQYDSPGYNWLNYIAVNNMKTRVYVSVHTTNALLCFDMDGKKLFTYSPDNLRYPMGVAVDRYDNIYILGNNSNNLHQLSPDGSVQQVVNTGVPKGVTAICIHQRNDILIITNILGERRKLYMYQLK</sequence>
<gene>
    <name evidence="9" type="ORF">ACJMK2_003709</name>
</gene>